<evidence type="ECO:0000256" key="1">
    <source>
        <dbReference type="SAM" id="MobiDB-lite"/>
    </source>
</evidence>
<feature type="region of interest" description="Disordered" evidence="1">
    <location>
        <begin position="1"/>
        <end position="45"/>
    </location>
</feature>
<evidence type="ECO:0000313" key="2">
    <source>
        <dbReference type="EMBL" id="JAE10696.1"/>
    </source>
</evidence>
<feature type="compositionally biased region" description="Low complexity" evidence="1">
    <location>
        <begin position="21"/>
        <end position="45"/>
    </location>
</feature>
<dbReference type="EMBL" id="GBRH01187200">
    <property type="protein sequence ID" value="JAE10696.1"/>
    <property type="molecule type" value="Transcribed_RNA"/>
</dbReference>
<protein>
    <submittedName>
        <fullName evidence="2">Uncharacterized protein</fullName>
    </submittedName>
</protein>
<name>A0A0A9QGR9_ARUDO</name>
<organism evidence="2">
    <name type="scientific">Arundo donax</name>
    <name type="common">Giant reed</name>
    <name type="synonym">Donax arundinaceus</name>
    <dbReference type="NCBI Taxonomy" id="35708"/>
    <lineage>
        <taxon>Eukaryota</taxon>
        <taxon>Viridiplantae</taxon>
        <taxon>Streptophyta</taxon>
        <taxon>Embryophyta</taxon>
        <taxon>Tracheophyta</taxon>
        <taxon>Spermatophyta</taxon>
        <taxon>Magnoliopsida</taxon>
        <taxon>Liliopsida</taxon>
        <taxon>Poales</taxon>
        <taxon>Poaceae</taxon>
        <taxon>PACMAD clade</taxon>
        <taxon>Arundinoideae</taxon>
        <taxon>Arundineae</taxon>
        <taxon>Arundo</taxon>
    </lineage>
</organism>
<reference evidence="2" key="1">
    <citation type="submission" date="2014-09" db="EMBL/GenBank/DDBJ databases">
        <authorList>
            <person name="Magalhaes I.L.F."/>
            <person name="Oliveira U."/>
            <person name="Santos F.R."/>
            <person name="Vidigal T.H.D.A."/>
            <person name="Brescovit A.D."/>
            <person name="Santos A.J."/>
        </authorList>
    </citation>
    <scope>NUCLEOTIDE SEQUENCE</scope>
    <source>
        <tissue evidence="2">Shoot tissue taken approximately 20 cm above the soil surface</tissue>
    </source>
</reference>
<feature type="compositionally biased region" description="Polar residues" evidence="1">
    <location>
        <begin position="9"/>
        <end position="20"/>
    </location>
</feature>
<proteinExistence type="predicted"/>
<accession>A0A0A9QGR9</accession>
<sequence length="45" mass="4448">MRAGELDAVTTSCHATSSTWAPSLPTAATPVSSPTTCATSPSLPS</sequence>
<dbReference type="AlphaFoldDB" id="A0A0A9QGR9"/>
<reference evidence="2" key="2">
    <citation type="journal article" date="2015" name="Data Brief">
        <title>Shoot transcriptome of the giant reed, Arundo donax.</title>
        <authorList>
            <person name="Barrero R.A."/>
            <person name="Guerrero F.D."/>
            <person name="Moolhuijzen P."/>
            <person name="Goolsby J.A."/>
            <person name="Tidwell J."/>
            <person name="Bellgard S.E."/>
            <person name="Bellgard M.I."/>
        </authorList>
    </citation>
    <scope>NUCLEOTIDE SEQUENCE</scope>
    <source>
        <tissue evidence="2">Shoot tissue taken approximately 20 cm above the soil surface</tissue>
    </source>
</reference>